<sequence>MALVRKQFGASVCAGPGRLRLAAWAVAAAVLMLAVLVQGGSVRPAAAQSIGSGDPIMEIRIEGSQRIEPDTVRSYMAINPGDPFDARAIDRALKNLFATGLFADVNFRREGNALVVQVAENPIINRIAFEGNDKLEDEELQNEIQLRPRVVYTQGRVQSDVKRLLDLYRRNGRFAAAVEPKIIKLDQNRVDLVFEITEGEDTGVERIDFVGNKIFSDSDLRDVVITRESAWFRFLTSSDTYDPDRLTVDKEALRKYYLSEGYADFRVLSAVAELSPDQEAFFITFTVEEGERYKFGKIDIKATLKDLDPASVWGDVLTFEGDWYNADLVDKSVQAIANRVGTLGYAFVDVRPRIDRDTENRVLNLTYDIQEGPKVYVERIDIVGNVRTQDKVIRREFRLAEGDAFSTAKLRRTEQRLRNLTFFESVDIQTTPGSAPDKTIIKVKVAEKSTGELNFGAGFSTADGPLGSIGVRERNLLGKGQDLRLNFTISGKRSQLDLSFTDPYFLDKDVSAGFDLFHRRFNDVRGDSYDLQQTGAGLRMGYELSEYTRQTLSYRLSVDKVHDLDDDISEAIRDEKGYTIRSSIGSTITYDRRDDPFDPRDGYYASLSNTFIGLGGDVYNLQSQVRGGYFYPLNDDVSIGIAGGVGYISGIFGDHVRVTDAWTLGGGNLRGFESSGVGPRDADTNDSLGGQFIFDGTLQATFPIGLPEEFQIRGRAFTDFGTLTGTDLDNNDVNVDDDASLRVSVGGGLTWVSPFGPIAVDLAYPIMKEDYDNTEWFRFSVGTSF</sequence>
<comment type="subcellular location">
    <subcellularLocation>
        <location evidence="8">Cell outer membrane</location>
    </subcellularLocation>
    <subcellularLocation>
        <location evidence="1">Membrane</location>
    </subcellularLocation>
</comment>
<dbReference type="GO" id="GO:0051205">
    <property type="term" value="P:protein insertion into membrane"/>
    <property type="evidence" value="ECO:0007669"/>
    <property type="project" value="UniProtKB-UniRule"/>
</dbReference>
<dbReference type="GO" id="GO:0009279">
    <property type="term" value="C:cell outer membrane"/>
    <property type="evidence" value="ECO:0007669"/>
    <property type="project" value="UniProtKB-SubCell"/>
</dbReference>
<keyword evidence="5 8" id="KW-0677">Repeat</keyword>
<proteinExistence type="inferred from homology"/>
<keyword evidence="4 8" id="KW-0732">Signal</keyword>
<dbReference type="EMBL" id="SNYW01000011">
    <property type="protein sequence ID" value="TDQ80519.1"/>
    <property type="molecule type" value="Genomic_DNA"/>
</dbReference>
<dbReference type="HAMAP" id="MF_01430">
    <property type="entry name" value="OM_assembly_BamA"/>
    <property type="match status" value="1"/>
</dbReference>
<dbReference type="Proteomes" id="UP000295783">
    <property type="component" value="Unassembled WGS sequence"/>
</dbReference>
<keyword evidence="2 8" id="KW-1134">Transmembrane beta strand</keyword>
<accession>A0A4R6WMZ3</accession>
<keyword evidence="7 8" id="KW-0998">Cell outer membrane</keyword>
<organism evidence="11 12">
    <name type="scientific">Dongia mobilis</name>
    <dbReference type="NCBI Taxonomy" id="578943"/>
    <lineage>
        <taxon>Bacteria</taxon>
        <taxon>Pseudomonadati</taxon>
        <taxon>Pseudomonadota</taxon>
        <taxon>Alphaproteobacteria</taxon>
        <taxon>Rhodospirillales</taxon>
        <taxon>Dongiaceae</taxon>
        <taxon>Dongia</taxon>
    </lineage>
</organism>
<dbReference type="PANTHER" id="PTHR12815">
    <property type="entry name" value="SORTING AND ASSEMBLY MACHINERY SAMM50 PROTEIN FAMILY MEMBER"/>
    <property type="match status" value="1"/>
</dbReference>
<dbReference type="PANTHER" id="PTHR12815:SF23">
    <property type="entry name" value="OUTER MEMBRANE PROTEIN ASSEMBLY FACTOR BAMA"/>
    <property type="match status" value="1"/>
</dbReference>
<evidence type="ECO:0000256" key="3">
    <source>
        <dbReference type="ARBA" id="ARBA00022692"/>
    </source>
</evidence>
<dbReference type="InterPro" id="IPR023707">
    <property type="entry name" value="OM_assembly_BamA"/>
</dbReference>
<dbReference type="AlphaFoldDB" id="A0A4R6WMZ3"/>
<evidence type="ECO:0000313" key="12">
    <source>
        <dbReference type="Proteomes" id="UP000295783"/>
    </source>
</evidence>
<comment type="caution">
    <text evidence="11">The sequence shown here is derived from an EMBL/GenBank/DDBJ whole genome shotgun (WGS) entry which is preliminary data.</text>
</comment>
<dbReference type="Pfam" id="PF01103">
    <property type="entry name" value="Omp85"/>
    <property type="match status" value="1"/>
</dbReference>
<evidence type="ECO:0000256" key="7">
    <source>
        <dbReference type="ARBA" id="ARBA00023237"/>
    </source>
</evidence>
<evidence type="ECO:0000256" key="2">
    <source>
        <dbReference type="ARBA" id="ARBA00022452"/>
    </source>
</evidence>
<gene>
    <name evidence="8" type="primary">bamA</name>
    <name evidence="11" type="ORF">A8950_3051</name>
</gene>
<keyword evidence="12" id="KW-1185">Reference proteome</keyword>
<evidence type="ECO:0000256" key="8">
    <source>
        <dbReference type="HAMAP-Rule" id="MF_01430"/>
    </source>
</evidence>
<comment type="subunit">
    <text evidence="8">Part of the Bam complex.</text>
</comment>
<dbReference type="RefSeq" id="WP_133614507.1">
    <property type="nucleotide sequence ID" value="NZ_SNYW01000011.1"/>
</dbReference>
<keyword evidence="3 8" id="KW-0812">Transmembrane</keyword>
<evidence type="ECO:0000313" key="11">
    <source>
        <dbReference type="EMBL" id="TDQ80519.1"/>
    </source>
</evidence>
<dbReference type="InterPro" id="IPR000184">
    <property type="entry name" value="Bac_surfAg_D15"/>
</dbReference>
<name>A0A4R6WMZ3_9PROT</name>
<dbReference type="Gene3D" id="3.10.20.310">
    <property type="entry name" value="membrane protein fhac"/>
    <property type="match status" value="5"/>
</dbReference>
<comment type="similarity">
    <text evidence="8">Belongs to the BamA family.</text>
</comment>
<dbReference type="GO" id="GO:0043165">
    <property type="term" value="P:Gram-negative-bacterium-type cell outer membrane assembly"/>
    <property type="evidence" value="ECO:0007669"/>
    <property type="project" value="UniProtKB-UniRule"/>
</dbReference>
<dbReference type="NCBIfam" id="TIGR03303">
    <property type="entry name" value="OM_YaeT"/>
    <property type="match status" value="1"/>
</dbReference>
<feature type="domain" description="POTRA" evidence="10">
    <location>
        <begin position="54"/>
        <end position="121"/>
    </location>
</feature>
<dbReference type="InterPro" id="IPR034746">
    <property type="entry name" value="POTRA"/>
</dbReference>
<reference evidence="11 12" key="1">
    <citation type="submission" date="2019-03" db="EMBL/GenBank/DDBJ databases">
        <title>Genomic Encyclopedia of Type Strains, Phase III (KMG-III): the genomes of soil and plant-associated and newly described type strains.</title>
        <authorList>
            <person name="Whitman W."/>
        </authorList>
    </citation>
    <scope>NUCLEOTIDE SEQUENCE [LARGE SCALE GENOMIC DNA]</scope>
    <source>
        <strain evidence="11 12">CGMCC 1.7660</strain>
    </source>
</reference>
<dbReference type="Pfam" id="PF07244">
    <property type="entry name" value="POTRA"/>
    <property type="match status" value="5"/>
</dbReference>
<dbReference type="OrthoDB" id="9803054at2"/>
<evidence type="ECO:0000259" key="10">
    <source>
        <dbReference type="PROSITE" id="PS51779"/>
    </source>
</evidence>
<dbReference type="Gene3D" id="2.40.160.50">
    <property type="entry name" value="membrane protein fhac: a member of the omp85/tpsb transporter family"/>
    <property type="match status" value="1"/>
</dbReference>
<protein>
    <recommendedName>
        <fullName evidence="8 9">Outer membrane protein assembly factor BamA</fullName>
    </recommendedName>
</protein>
<dbReference type="InterPro" id="IPR039910">
    <property type="entry name" value="D15-like"/>
</dbReference>
<evidence type="ECO:0000256" key="6">
    <source>
        <dbReference type="ARBA" id="ARBA00023136"/>
    </source>
</evidence>
<evidence type="ECO:0000256" key="5">
    <source>
        <dbReference type="ARBA" id="ARBA00022737"/>
    </source>
</evidence>
<comment type="function">
    <text evidence="8">Part of the outer membrane protein assembly complex, which is involved in assembly and insertion of beta-barrel proteins into the outer membrane.</text>
</comment>
<evidence type="ECO:0000256" key="4">
    <source>
        <dbReference type="ARBA" id="ARBA00022729"/>
    </source>
</evidence>
<dbReference type="InterPro" id="IPR010827">
    <property type="entry name" value="BamA/TamA_POTRA"/>
</dbReference>
<keyword evidence="6 8" id="KW-0472">Membrane</keyword>
<evidence type="ECO:0000256" key="9">
    <source>
        <dbReference type="NCBIfam" id="TIGR03303"/>
    </source>
</evidence>
<dbReference type="PIRSF" id="PIRSF006076">
    <property type="entry name" value="OM_assembly_OMP85"/>
    <property type="match status" value="1"/>
</dbReference>
<dbReference type="PROSITE" id="PS51779">
    <property type="entry name" value="POTRA"/>
    <property type="match status" value="3"/>
</dbReference>
<feature type="domain" description="POTRA" evidence="10">
    <location>
        <begin position="375"/>
        <end position="448"/>
    </location>
</feature>
<feature type="domain" description="POTRA" evidence="10">
    <location>
        <begin position="122"/>
        <end position="199"/>
    </location>
</feature>
<evidence type="ECO:0000256" key="1">
    <source>
        <dbReference type="ARBA" id="ARBA00004370"/>
    </source>
</evidence>